<proteinExistence type="inferred from homology"/>
<evidence type="ECO:0000313" key="7">
    <source>
        <dbReference type="Proteomes" id="UP001163828"/>
    </source>
</evidence>
<comment type="similarity">
    <text evidence="1">Belongs to the FMO family.</text>
</comment>
<dbReference type="InterPro" id="IPR050346">
    <property type="entry name" value="FMO-like"/>
</dbReference>
<organism evidence="6 7">
    <name type="scientific">Lentinula boryana</name>
    <dbReference type="NCBI Taxonomy" id="40481"/>
    <lineage>
        <taxon>Eukaryota</taxon>
        <taxon>Fungi</taxon>
        <taxon>Dikarya</taxon>
        <taxon>Basidiomycota</taxon>
        <taxon>Agaricomycotina</taxon>
        <taxon>Agaricomycetes</taxon>
        <taxon>Agaricomycetidae</taxon>
        <taxon>Agaricales</taxon>
        <taxon>Marasmiineae</taxon>
        <taxon>Omphalotaceae</taxon>
        <taxon>Lentinula</taxon>
    </lineage>
</organism>
<evidence type="ECO:0000256" key="1">
    <source>
        <dbReference type="ARBA" id="ARBA00009183"/>
    </source>
</evidence>
<feature type="signal peptide" evidence="5">
    <location>
        <begin position="1"/>
        <end position="19"/>
    </location>
</feature>
<accession>A0ABQ8Q8Q7</accession>
<keyword evidence="7" id="KW-1185">Reference proteome</keyword>
<dbReference type="PANTHER" id="PTHR23023">
    <property type="entry name" value="DIMETHYLANILINE MONOOXYGENASE"/>
    <property type="match status" value="1"/>
</dbReference>
<dbReference type="PRINTS" id="PR00419">
    <property type="entry name" value="ADXRDTASE"/>
</dbReference>
<dbReference type="SUPFAM" id="SSF51905">
    <property type="entry name" value="FAD/NAD(P)-binding domain"/>
    <property type="match status" value="1"/>
</dbReference>
<evidence type="ECO:0000313" key="6">
    <source>
        <dbReference type="EMBL" id="KAJ3994866.1"/>
    </source>
</evidence>
<dbReference type="Gene3D" id="3.50.50.60">
    <property type="entry name" value="FAD/NAD(P)-binding domain"/>
    <property type="match status" value="2"/>
</dbReference>
<keyword evidence="4" id="KW-0560">Oxidoreductase</keyword>
<dbReference type="InterPro" id="IPR020946">
    <property type="entry name" value="Flavin_mOase-like"/>
</dbReference>
<dbReference type="Proteomes" id="UP001163828">
    <property type="component" value="Unassembled WGS sequence"/>
</dbReference>
<protein>
    <submittedName>
        <fullName evidence="6">FAD/NAD-P-binding domain-containing protein</fullName>
    </submittedName>
</protein>
<sequence>MHHPWLAVFLLATVHTTSAIADESQSVFNINVLRGGQTIYDESSEKWYKFNSTIKRVAVIGAGPAGLQAAATFSQHNFTVRLFERAPGPGGNWLYSEEVPVRESYPDAPAIEERWIPEELPASEYYNDGDEGLTLDSRWREHWQPRSIWNTLHTNSPAVITELPDVPYPPDHSWVISAHTIGAHVRAYASIHNLNANDNSSVHSYSTRVEKLSKKSDGNGWTLTLKHLKKLEEPDRLKATWWIEDFDAVFVAPGPYTSPHVPEIDGLLQWSEVRDVNDPTRFSVYHSRVYRRPERYRGKNVLVVGVGTSGSEIARDIAPVANKVYASHKEYADWDTLHPFQRRSFRRFPQETEFLPQISHFEPLSSLDDGIKDGKIYLVNGTIILATGYKRNNPFHLSVLNETFGIDSSPPPSDVFTGPALKYVHWTGHFIPDPTLAFSTVRPWTAGQYQYYGQAKVWEGTAHLPNESEMWAQYNSTRYTFFRGLFGTGPSEAIVRQYVTWLNNESLENGGRLVGPWPVQNREVFSFYANQEWEKDYISKENFTAFENIPDHQWTEKDIWDISVLEDEFW</sequence>
<keyword evidence="3" id="KW-0274">FAD</keyword>
<keyword evidence="2" id="KW-0285">Flavoprotein</keyword>
<reference evidence="6" key="1">
    <citation type="submission" date="2022-08" db="EMBL/GenBank/DDBJ databases">
        <authorList>
            <consortium name="DOE Joint Genome Institute"/>
            <person name="Min B."/>
            <person name="Riley R."/>
            <person name="Sierra-Patev S."/>
            <person name="Naranjo-Ortiz M."/>
            <person name="Looney B."/>
            <person name="Konkel Z."/>
            <person name="Slot J.C."/>
            <person name="Sakamoto Y."/>
            <person name="Steenwyk J.L."/>
            <person name="Rokas A."/>
            <person name="Carro J."/>
            <person name="Camarero S."/>
            <person name="Ferreira P."/>
            <person name="Molpeceres G."/>
            <person name="Ruiz-Duenas F.J."/>
            <person name="Serrano A."/>
            <person name="Henrissat B."/>
            <person name="Drula E."/>
            <person name="Hughes K.W."/>
            <person name="Mata J.L."/>
            <person name="Ishikawa N.K."/>
            <person name="Vargas-Isla R."/>
            <person name="Ushijima S."/>
            <person name="Smith C.A."/>
            <person name="Ahrendt S."/>
            <person name="Andreopoulos W."/>
            <person name="He G."/>
            <person name="Labutti K."/>
            <person name="Lipzen A."/>
            <person name="Ng V."/>
            <person name="Sandor L."/>
            <person name="Barry K."/>
            <person name="Martinez A.T."/>
            <person name="Xiao Y."/>
            <person name="Gibbons J.G."/>
            <person name="Terashima K."/>
            <person name="Hibbett D.S."/>
            <person name="Grigoriev I.V."/>
        </authorList>
    </citation>
    <scope>NUCLEOTIDE SEQUENCE</scope>
    <source>
        <strain evidence="6">TFB10827</strain>
    </source>
</reference>
<dbReference type="Pfam" id="PF13450">
    <property type="entry name" value="NAD_binding_8"/>
    <property type="match status" value="1"/>
</dbReference>
<name>A0ABQ8Q8Q7_9AGAR</name>
<feature type="chain" id="PRO_5046969869" evidence="5">
    <location>
        <begin position="20"/>
        <end position="570"/>
    </location>
</feature>
<dbReference type="Pfam" id="PF00743">
    <property type="entry name" value="FMO-like"/>
    <property type="match status" value="1"/>
</dbReference>
<dbReference type="InterPro" id="IPR036188">
    <property type="entry name" value="FAD/NAD-bd_sf"/>
</dbReference>
<gene>
    <name evidence="6" type="ORF">F5050DRAFT_1800512</name>
</gene>
<evidence type="ECO:0000256" key="3">
    <source>
        <dbReference type="ARBA" id="ARBA00022827"/>
    </source>
</evidence>
<keyword evidence="5" id="KW-0732">Signal</keyword>
<evidence type="ECO:0000256" key="2">
    <source>
        <dbReference type="ARBA" id="ARBA00022630"/>
    </source>
</evidence>
<comment type="caution">
    <text evidence="6">The sequence shown here is derived from an EMBL/GenBank/DDBJ whole genome shotgun (WGS) entry which is preliminary data.</text>
</comment>
<dbReference type="EMBL" id="MU790680">
    <property type="protein sequence ID" value="KAJ3994866.1"/>
    <property type="molecule type" value="Genomic_DNA"/>
</dbReference>
<evidence type="ECO:0000256" key="4">
    <source>
        <dbReference type="ARBA" id="ARBA00023002"/>
    </source>
</evidence>
<evidence type="ECO:0000256" key="5">
    <source>
        <dbReference type="SAM" id="SignalP"/>
    </source>
</evidence>